<protein>
    <submittedName>
        <fullName evidence="1">Uncharacterized protein</fullName>
    </submittedName>
</protein>
<organism evidence="1 2">
    <name type="scientific">Liparis tanakae</name>
    <name type="common">Tanaka's snailfish</name>
    <dbReference type="NCBI Taxonomy" id="230148"/>
    <lineage>
        <taxon>Eukaryota</taxon>
        <taxon>Metazoa</taxon>
        <taxon>Chordata</taxon>
        <taxon>Craniata</taxon>
        <taxon>Vertebrata</taxon>
        <taxon>Euteleostomi</taxon>
        <taxon>Actinopterygii</taxon>
        <taxon>Neopterygii</taxon>
        <taxon>Teleostei</taxon>
        <taxon>Neoteleostei</taxon>
        <taxon>Acanthomorphata</taxon>
        <taxon>Eupercaria</taxon>
        <taxon>Perciformes</taxon>
        <taxon>Cottioidei</taxon>
        <taxon>Cottales</taxon>
        <taxon>Liparidae</taxon>
        <taxon>Liparis</taxon>
    </lineage>
</organism>
<dbReference type="Proteomes" id="UP000314294">
    <property type="component" value="Unassembled WGS sequence"/>
</dbReference>
<proteinExistence type="predicted"/>
<comment type="caution">
    <text evidence="1">The sequence shown here is derived from an EMBL/GenBank/DDBJ whole genome shotgun (WGS) entry which is preliminary data.</text>
</comment>
<gene>
    <name evidence="1" type="ORF">EYF80_023634</name>
</gene>
<evidence type="ECO:0000313" key="1">
    <source>
        <dbReference type="EMBL" id="TNN66156.1"/>
    </source>
</evidence>
<name>A0A4Z2HK65_9TELE</name>
<reference evidence="1 2" key="1">
    <citation type="submission" date="2019-03" db="EMBL/GenBank/DDBJ databases">
        <title>First draft genome of Liparis tanakae, snailfish: a comprehensive survey of snailfish specific genes.</title>
        <authorList>
            <person name="Kim W."/>
            <person name="Song I."/>
            <person name="Jeong J.-H."/>
            <person name="Kim D."/>
            <person name="Kim S."/>
            <person name="Ryu S."/>
            <person name="Song J.Y."/>
            <person name="Lee S.K."/>
        </authorList>
    </citation>
    <scope>NUCLEOTIDE SEQUENCE [LARGE SCALE GENOMIC DNA]</scope>
    <source>
        <tissue evidence="1">Muscle</tissue>
    </source>
</reference>
<keyword evidence="2" id="KW-1185">Reference proteome</keyword>
<sequence length="85" mass="9085">MTQRTASSHLEDNNLLPAASNGRVCNSTAINIVDEYKRNQLSAMTHPPRLSALTGARRLFVRERVGTVSRSVLVATSCGGEVCGA</sequence>
<dbReference type="EMBL" id="SRLO01000224">
    <property type="protein sequence ID" value="TNN66156.1"/>
    <property type="molecule type" value="Genomic_DNA"/>
</dbReference>
<accession>A0A4Z2HK65</accession>
<evidence type="ECO:0000313" key="2">
    <source>
        <dbReference type="Proteomes" id="UP000314294"/>
    </source>
</evidence>
<dbReference type="AlphaFoldDB" id="A0A4Z2HK65"/>